<accession>A0A392TI82</accession>
<proteinExistence type="predicted"/>
<name>A0A392TI82_9FABA</name>
<comment type="caution">
    <text evidence="1">The sequence shown here is derived from an EMBL/GenBank/DDBJ whole genome shotgun (WGS) entry which is preliminary data.</text>
</comment>
<dbReference type="AlphaFoldDB" id="A0A392TI82"/>
<reference evidence="1 2" key="1">
    <citation type="journal article" date="2018" name="Front. Plant Sci.">
        <title>Red Clover (Trifolium pratense) and Zigzag Clover (T. medium) - A Picture of Genomic Similarities and Differences.</title>
        <authorList>
            <person name="Dluhosova J."/>
            <person name="Istvanek J."/>
            <person name="Nedelnik J."/>
            <person name="Repkova J."/>
        </authorList>
    </citation>
    <scope>NUCLEOTIDE SEQUENCE [LARGE SCALE GENOMIC DNA]</scope>
    <source>
        <strain evidence="2">cv. 10/8</strain>
        <tissue evidence="1">Leaf</tissue>
    </source>
</reference>
<protein>
    <submittedName>
        <fullName evidence="1">Metal tolerance protein 4</fullName>
    </submittedName>
</protein>
<dbReference type="EMBL" id="LXQA010588945">
    <property type="protein sequence ID" value="MCI60833.1"/>
    <property type="molecule type" value="Genomic_DNA"/>
</dbReference>
<sequence length="45" mass="5096">MLPDKVRSNLDSESPFDVDLSNATALSQGEKEYYEKQIATLKSFE</sequence>
<evidence type="ECO:0000313" key="1">
    <source>
        <dbReference type="EMBL" id="MCI60833.1"/>
    </source>
</evidence>
<keyword evidence="2" id="KW-1185">Reference proteome</keyword>
<dbReference type="Proteomes" id="UP000265520">
    <property type="component" value="Unassembled WGS sequence"/>
</dbReference>
<organism evidence="1 2">
    <name type="scientific">Trifolium medium</name>
    <dbReference type="NCBI Taxonomy" id="97028"/>
    <lineage>
        <taxon>Eukaryota</taxon>
        <taxon>Viridiplantae</taxon>
        <taxon>Streptophyta</taxon>
        <taxon>Embryophyta</taxon>
        <taxon>Tracheophyta</taxon>
        <taxon>Spermatophyta</taxon>
        <taxon>Magnoliopsida</taxon>
        <taxon>eudicotyledons</taxon>
        <taxon>Gunneridae</taxon>
        <taxon>Pentapetalae</taxon>
        <taxon>rosids</taxon>
        <taxon>fabids</taxon>
        <taxon>Fabales</taxon>
        <taxon>Fabaceae</taxon>
        <taxon>Papilionoideae</taxon>
        <taxon>50 kb inversion clade</taxon>
        <taxon>NPAAA clade</taxon>
        <taxon>Hologalegina</taxon>
        <taxon>IRL clade</taxon>
        <taxon>Trifolieae</taxon>
        <taxon>Trifolium</taxon>
    </lineage>
</organism>
<feature type="non-terminal residue" evidence="1">
    <location>
        <position position="45"/>
    </location>
</feature>
<evidence type="ECO:0000313" key="2">
    <source>
        <dbReference type="Proteomes" id="UP000265520"/>
    </source>
</evidence>